<dbReference type="Pfam" id="PF01252">
    <property type="entry name" value="Peptidase_A8"/>
    <property type="match status" value="1"/>
</dbReference>
<dbReference type="GO" id="GO:0004190">
    <property type="term" value="F:aspartic-type endopeptidase activity"/>
    <property type="evidence" value="ECO:0007669"/>
    <property type="project" value="InterPro"/>
</dbReference>
<reference evidence="2 3" key="1">
    <citation type="submission" date="2016-10" db="EMBL/GenBank/DDBJ databases">
        <authorList>
            <person name="de Groot N.N."/>
        </authorList>
    </citation>
    <scope>NUCLEOTIDE SEQUENCE [LARGE SCALE GENOMIC DNA]</scope>
    <source>
        <strain evidence="2 3">DSM 1283</strain>
    </source>
</reference>
<keyword evidence="1" id="KW-0812">Transmembrane</keyword>
<evidence type="ECO:0000256" key="1">
    <source>
        <dbReference type="SAM" id="Phobius"/>
    </source>
</evidence>
<sequence length="189" mass="22226">MEEKSNKSLKYLKTVFMVSLFICIDQLIKVIILNNYMNKKFYFINNMIGFEPIINTKYSYINSLGNFGIGLTAHIIGVLIAILITIIIYFFINETYGTNPFQEFIFIFLFSGSFCSLIDKIIWGGSLDYILVEGFFTFDLKDVYITIFEVLIISCVIFNYKGLRKFDEKKFFRELKDYIKEKLTKKQHS</sequence>
<organism evidence="2 3">
    <name type="scientific">Anaerocolumna aminovalerica</name>
    <dbReference type="NCBI Taxonomy" id="1527"/>
    <lineage>
        <taxon>Bacteria</taxon>
        <taxon>Bacillati</taxon>
        <taxon>Bacillota</taxon>
        <taxon>Clostridia</taxon>
        <taxon>Lachnospirales</taxon>
        <taxon>Lachnospiraceae</taxon>
        <taxon>Anaerocolumna</taxon>
    </lineage>
</organism>
<dbReference type="EMBL" id="FOWD01000038">
    <property type="protein sequence ID" value="SFO54618.1"/>
    <property type="molecule type" value="Genomic_DNA"/>
</dbReference>
<gene>
    <name evidence="2" type="ORF">SAMN04489757_13814</name>
</gene>
<keyword evidence="3" id="KW-1185">Reference proteome</keyword>
<dbReference type="RefSeq" id="WP_091688034.1">
    <property type="nucleotide sequence ID" value="NZ_BAABFM010000011.1"/>
</dbReference>
<accession>A0A1I5I1V1</accession>
<dbReference type="InterPro" id="IPR001872">
    <property type="entry name" value="Peptidase_A8"/>
</dbReference>
<dbReference type="GO" id="GO:0006508">
    <property type="term" value="P:proteolysis"/>
    <property type="evidence" value="ECO:0007669"/>
    <property type="project" value="InterPro"/>
</dbReference>
<feature type="transmembrane region" description="Helical" evidence="1">
    <location>
        <begin position="12"/>
        <end position="32"/>
    </location>
</feature>
<dbReference type="Proteomes" id="UP000198806">
    <property type="component" value="Unassembled WGS sequence"/>
</dbReference>
<evidence type="ECO:0000313" key="2">
    <source>
        <dbReference type="EMBL" id="SFO54618.1"/>
    </source>
</evidence>
<protein>
    <submittedName>
        <fullName evidence="2">Signal peptidase II</fullName>
    </submittedName>
</protein>
<evidence type="ECO:0000313" key="3">
    <source>
        <dbReference type="Proteomes" id="UP000198806"/>
    </source>
</evidence>
<dbReference type="GO" id="GO:0016020">
    <property type="term" value="C:membrane"/>
    <property type="evidence" value="ECO:0007669"/>
    <property type="project" value="InterPro"/>
</dbReference>
<feature type="transmembrane region" description="Helical" evidence="1">
    <location>
        <begin position="67"/>
        <end position="92"/>
    </location>
</feature>
<dbReference type="AlphaFoldDB" id="A0A1I5I1V1"/>
<keyword evidence="1" id="KW-0472">Membrane</keyword>
<dbReference type="STRING" id="1527.SAMN04489757_13814"/>
<feature type="transmembrane region" description="Helical" evidence="1">
    <location>
        <begin position="104"/>
        <end position="123"/>
    </location>
</feature>
<keyword evidence="1" id="KW-1133">Transmembrane helix</keyword>
<dbReference type="OrthoDB" id="1653128at2"/>
<name>A0A1I5I1V1_9FIRM</name>
<feature type="transmembrane region" description="Helical" evidence="1">
    <location>
        <begin position="143"/>
        <end position="163"/>
    </location>
</feature>
<proteinExistence type="predicted"/>